<dbReference type="GO" id="GO:0002100">
    <property type="term" value="P:tRNA wobble adenosine to inosine editing"/>
    <property type="evidence" value="ECO:0007669"/>
    <property type="project" value="InterPro"/>
</dbReference>
<dbReference type="InterPro" id="IPR016193">
    <property type="entry name" value="Cytidine_deaminase-like"/>
</dbReference>
<dbReference type="AlphaFoldDB" id="A0A941BIV7"/>
<dbReference type="PANTHER" id="PTHR11079:SF179">
    <property type="entry name" value="TRNA(ADENINE(34)) DEAMINASE, CHLOROPLASTIC"/>
    <property type="match status" value="1"/>
</dbReference>
<dbReference type="SUPFAM" id="SSF53927">
    <property type="entry name" value="Cytidine deaminase-like"/>
    <property type="match status" value="1"/>
</dbReference>
<name>A0A941BIV7_9BURK</name>
<dbReference type="Gene3D" id="3.40.140.10">
    <property type="entry name" value="Cytidine Deaminase, domain 2"/>
    <property type="match status" value="1"/>
</dbReference>
<protein>
    <submittedName>
        <fullName evidence="4">Nucleoside deaminase</fullName>
    </submittedName>
</protein>
<dbReference type="InterPro" id="IPR002125">
    <property type="entry name" value="CMP_dCMP_dom"/>
</dbReference>
<keyword evidence="2" id="KW-0862">Zinc</keyword>
<dbReference type="GO" id="GO:0052717">
    <property type="term" value="F:tRNA-specific adenosine-34 deaminase activity"/>
    <property type="evidence" value="ECO:0007669"/>
    <property type="project" value="UniProtKB-EC"/>
</dbReference>
<dbReference type="CDD" id="cd01285">
    <property type="entry name" value="nucleoside_deaminase"/>
    <property type="match status" value="1"/>
</dbReference>
<comment type="caution">
    <text evidence="4">The sequence shown here is derived from an EMBL/GenBank/DDBJ whole genome shotgun (WGS) entry which is preliminary data.</text>
</comment>
<dbReference type="GO" id="GO:0008270">
    <property type="term" value="F:zinc ion binding"/>
    <property type="evidence" value="ECO:0007669"/>
    <property type="project" value="InterPro"/>
</dbReference>
<proteinExistence type="predicted"/>
<keyword evidence="1" id="KW-0479">Metal-binding</keyword>
<dbReference type="EMBL" id="JAGQDD010000024">
    <property type="protein sequence ID" value="MBQ0933138.1"/>
    <property type="molecule type" value="Genomic_DNA"/>
</dbReference>
<dbReference type="InterPro" id="IPR016192">
    <property type="entry name" value="APOBEC/CMP_deaminase_Zn-bd"/>
</dbReference>
<evidence type="ECO:0000313" key="5">
    <source>
        <dbReference type="Proteomes" id="UP000676246"/>
    </source>
</evidence>
<dbReference type="PROSITE" id="PS00903">
    <property type="entry name" value="CYT_DCMP_DEAMINASES_1"/>
    <property type="match status" value="1"/>
</dbReference>
<accession>A0A941BIV7</accession>
<reference evidence="4 5" key="1">
    <citation type="submission" date="2021-04" db="EMBL/GenBank/DDBJ databases">
        <title>The genome sequence of Ideonella sp. 3Y2.</title>
        <authorList>
            <person name="Liu Y."/>
        </authorList>
    </citation>
    <scope>NUCLEOTIDE SEQUENCE [LARGE SCALE GENOMIC DNA]</scope>
    <source>
        <strain evidence="4 5">3Y2</strain>
    </source>
</reference>
<evidence type="ECO:0000256" key="2">
    <source>
        <dbReference type="ARBA" id="ARBA00022833"/>
    </source>
</evidence>
<feature type="domain" description="CMP/dCMP-type deaminase" evidence="3">
    <location>
        <begin position="1"/>
        <end position="114"/>
    </location>
</feature>
<gene>
    <name evidence="4" type="ORF">KAK03_21920</name>
</gene>
<keyword evidence="5" id="KW-1185">Reference proteome</keyword>
<evidence type="ECO:0000313" key="4">
    <source>
        <dbReference type="EMBL" id="MBQ0933138.1"/>
    </source>
</evidence>
<dbReference type="PANTHER" id="PTHR11079">
    <property type="entry name" value="CYTOSINE DEAMINASE FAMILY MEMBER"/>
    <property type="match status" value="1"/>
</dbReference>
<organism evidence="4 5">
    <name type="scientific">Ideonella alba</name>
    <dbReference type="NCBI Taxonomy" id="2824118"/>
    <lineage>
        <taxon>Bacteria</taxon>
        <taxon>Pseudomonadati</taxon>
        <taxon>Pseudomonadota</taxon>
        <taxon>Betaproteobacteria</taxon>
        <taxon>Burkholderiales</taxon>
        <taxon>Sphaerotilaceae</taxon>
        <taxon>Ideonella</taxon>
    </lineage>
</organism>
<sequence length="153" mass="16820">MSIAIDLAKESLAQDELPVGAVIVLGGQVIAKGRNRRESSSSKIAHAELEAIEVASRLLRENPRQATLYTTLEPCLMCYGAACSSKILRICYGAQDSFAGACHSVELPNFYQRFAPALDGGIMQEESLELLHQFCNMHDQRKWKTSFFGPAIT</sequence>
<dbReference type="Pfam" id="PF00383">
    <property type="entry name" value="dCMP_cyt_deam_1"/>
    <property type="match status" value="1"/>
</dbReference>
<evidence type="ECO:0000256" key="1">
    <source>
        <dbReference type="ARBA" id="ARBA00022723"/>
    </source>
</evidence>
<dbReference type="Proteomes" id="UP000676246">
    <property type="component" value="Unassembled WGS sequence"/>
</dbReference>
<dbReference type="PROSITE" id="PS51747">
    <property type="entry name" value="CYT_DCMP_DEAMINASES_2"/>
    <property type="match status" value="1"/>
</dbReference>
<evidence type="ECO:0000259" key="3">
    <source>
        <dbReference type="PROSITE" id="PS51747"/>
    </source>
</evidence>